<dbReference type="Gene3D" id="2.60.120.200">
    <property type="match status" value="1"/>
</dbReference>
<name>A0A6C0C1B2_9ZZZZ</name>
<keyword evidence="2" id="KW-1133">Transmembrane helix</keyword>
<feature type="transmembrane region" description="Helical" evidence="2">
    <location>
        <begin position="154"/>
        <end position="175"/>
    </location>
</feature>
<reference evidence="3" key="1">
    <citation type="journal article" date="2020" name="Nature">
        <title>Giant virus diversity and host interactions through global metagenomics.</title>
        <authorList>
            <person name="Schulz F."/>
            <person name="Roux S."/>
            <person name="Paez-Espino D."/>
            <person name="Jungbluth S."/>
            <person name="Walsh D.A."/>
            <person name="Denef V.J."/>
            <person name="McMahon K.D."/>
            <person name="Konstantinidis K.T."/>
            <person name="Eloe-Fadrosh E.A."/>
            <person name="Kyrpides N.C."/>
            <person name="Woyke T."/>
        </authorList>
    </citation>
    <scope>NUCLEOTIDE SEQUENCE</scope>
    <source>
        <strain evidence="3">GVMAG-M-3300020169-51</strain>
    </source>
</reference>
<evidence type="ECO:0000256" key="1">
    <source>
        <dbReference type="SAM" id="Coils"/>
    </source>
</evidence>
<feature type="transmembrane region" description="Helical" evidence="2">
    <location>
        <begin position="83"/>
        <end position="105"/>
    </location>
</feature>
<organism evidence="3">
    <name type="scientific">viral metagenome</name>
    <dbReference type="NCBI Taxonomy" id="1070528"/>
    <lineage>
        <taxon>unclassified sequences</taxon>
        <taxon>metagenomes</taxon>
        <taxon>organismal metagenomes</taxon>
    </lineage>
</organism>
<dbReference type="InterPro" id="IPR013320">
    <property type="entry name" value="ConA-like_dom_sf"/>
</dbReference>
<dbReference type="AlphaFoldDB" id="A0A6C0C1B2"/>
<protein>
    <submittedName>
        <fullName evidence="3">Uncharacterized protein</fullName>
    </submittedName>
</protein>
<feature type="transmembrane region" description="Helical" evidence="2">
    <location>
        <begin position="211"/>
        <end position="236"/>
    </location>
</feature>
<dbReference type="EMBL" id="MN739295">
    <property type="protein sequence ID" value="QHS97438.1"/>
    <property type="molecule type" value="Genomic_DNA"/>
</dbReference>
<feature type="coiled-coil region" evidence="1">
    <location>
        <begin position="412"/>
        <end position="439"/>
    </location>
</feature>
<evidence type="ECO:0000256" key="2">
    <source>
        <dbReference type="SAM" id="Phobius"/>
    </source>
</evidence>
<evidence type="ECO:0000313" key="3">
    <source>
        <dbReference type="EMBL" id="QHS97438.1"/>
    </source>
</evidence>
<keyword evidence="1" id="KW-0175">Coiled coil</keyword>
<feature type="transmembrane region" description="Helical" evidence="2">
    <location>
        <begin position="248"/>
        <end position="269"/>
    </location>
</feature>
<accession>A0A6C0C1B2</accession>
<dbReference type="SUPFAM" id="SSF49899">
    <property type="entry name" value="Concanavalin A-like lectins/glucanases"/>
    <property type="match status" value="1"/>
</dbReference>
<keyword evidence="2" id="KW-0812">Transmembrane</keyword>
<proteinExistence type="predicted"/>
<feature type="transmembrane region" description="Helical" evidence="2">
    <location>
        <begin position="181"/>
        <end position="199"/>
    </location>
</feature>
<keyword evidence="2" id="KW-0472">Membrane</keyword>
<feature type="transmembrane region" description="Helical" evidence="2">
    <location>
        <begin position="53"/>
        <end position="71"/>
    </location>
</feature>
<sequence length="631" mass="72688">MPGYLTFLIVIAILISLEIGLRLVGSSLTIIIKLIQSLKSYSENYPKQFAGKLAATIFSILFTILGWVILFKLPNAIEGYTTFTNITFITIFSISVLLFIGAFIWDKVTKIRSEPNNEFPTDIPVGILNKLKHFFITIPAWLFKNNIGPDLMKVIIGLAIFLAVVIGFITLLVKYPSLSKGIFISLQICISFFALAIVYGMIQNNPQIKEFILDSFVFKFLYNIVFAIPCILYMFMDTSYGEIKNTPKYVYIILAVELLIIGIYIASLYSEKLLEKIYNIFFISKADLSYAKQTALPELIRKLSEKKAKYQSMTNDISTFSKIKNKFYNAIERATIPKSERENIKPMETGLYLSDWDTILQQKLYLKKNESKLKNILLKEGFKDRKEKDFNPSKDKDIEKAKSYVQTNGAEIVKLLAEIIELEEKIKQLNENRNNQDSEDEYSIEDSKVLLNKPQYLDEKIKIGNFNNLKTDASVYNYKYSISAWIFLHETPTNYRLSSTKFTPIIDYANNPRISYNLEKHMFRISIKKNEGEDFPENHKIIYETDKIPMQRWNNIVINFQGSDLDIFINGMLVSTTKNVIPYMEHDVIYSGDKKGVSGGICNVTYFSSPLTKRQIEFLYNSFKNKDPPVI</sequence>
<dbReference type="Pfam" id="PF13385">
    <property type="entry name" value="Laminin_G_3"/>
    <property type="match status" value="1"/>
</dbReference>
<feature type="transmembrane region" description="Helical" evidence="2">
    <location>
        <begin position="6"/>
        <end position="32"/>
    </location>
</feature>